<evidence type="ECO:0000313" key="3">
    <source>
        <dbReference type="Proteomes" id="UP000585474"/>
    </source>
</evidence>
<dbReference type="InterPro" id="IPR036047">
    <property type="entry name" value="F-box-like_dom_sf"/>
</dbReference>
<protein>
    <recommendedName>
        <fullName evidence="1">F-box domain-containing protein</fullName>
    </recommendedName>
</protein>
<proteinExistence type="predicted"/>
<dbReference type="InterPro" id="IPR013187">
    <property type="entry name" value="F-box-assoc_dom_typ3"/>
</dbReference>
<sequence length="521" mass="62017">MANYVEDHYHHGHHHHHDMPEDVLIEILTKLPVKSLLRFKCICKYWYAFVLNPTFVNHHLNFQKGDNQGRLLLQHYNSHSYQYGYALFPDKILANTSYHNLDYLHGIGTVYIDGPINGLFCLNFQDRFIIWNPAMKEFRSLPFPYHPRIPLHFSLDWYRFGFGFDPITKDYKVVLRQQFANEITMDFPEKDVIVDVYTLSTNTWRHLDGLDYVSSEYLTSHHGNGAYLDGIYYWPDVGRVLAFDVGNEVFRAILGPDTPMHYTLLTLYNDHITLCGFKDVPESEIDRWIEFWVMEAEASWIKQFCIEALPRIEELLGFWNNSEFLFVVSNSRKKHCYDNSQVVLYDFTTQEFRDIGPKGTYYIFKARTYYESLVSVKGGLHYRTRKLSDSTAAYYFFKYRCRFAFMYDFVDFMSEVQIGRQWNTELMYTDIDHIKVSGMLTRVWESSEYSVDAFMDDFVNFMSDFQISKQWNKEPMYTDIDHIKVRRMLTRVWESSNQIDNFRFYNYTLTLSLVYSSMGTT</sequence>
<dbReference type="InterPro" id="IPR050796">
    <property type="entry name" value="SCF_F-box_component"/>
</dbReference>
<dbReference type="SMART" id="SM00256">
    <property type="entry name" value="FBOX"/>
    <property type="match status" value="1"/>
</dbReference>
<dbReference type="AlphaFoldDB" id="A0A7J0H2X3"/>
<dbReference type="PANTHER" id="PTHR31672:SF13">
    <property type="entry name" value="F-BOX PROTEIN CPR30-LIKE"/>
    <property type="match status" value="1"/>
</dbReference>
<organism evidence="2 3">
    <name type="scientific">Actinidia rufa</name>
    <dbReference type="NCBI Taxonomy" id="165716"/>
    <lineage>
        <taxon>Eukaryota</taxon>
        <taxon>Viridiplantae</taxon>
        <taxon>Streptophyta</taxon>
        <taxon>Embryophyta</taxon>
        <taxon>Tracheophyta</taxon>
        <taxon>Spermatophyta</taxon>
        <taxon>Magnoliopsida</taxon>
        <taxon>eudicotyledons</taxon>
        <taxon>Gunneridae</taxon>
        <taxon>Pentapetalae</taxon>
        <taxon>asterids</taxon>
        <taxon>Ericales</taxon>
        <taxon>Actinidiaceae</taxon>
        <taxon>Actinidia</taxon>
    </lineage>
</organism>
<dbReference type="CDD" id="cd22157">
    <property type="entry name" value="F-box_AtFBW1-like"/>
    <property type="match status" value="1"/>
</dbReference>
<dbReference type="NCBIfam" id="TIGR01640">
    <property type="entry name" value="F_box_assoc_1"/>
    <property type="match status" value="1"/>
</dbReference>
<accession>A0A7J0H2X3</accession>
<name>A0A7J0H2X3_9ERIC</name>
<dbReference type="InterPro" id="IPR001810">
    <property type="entry name" value="F-box_dom"/>
</dbReference>
<dbReference type="Pfam" id="PF08268">
    <property type="entry name" value="FBA_3"/>
    <property type="match status" value="1"/>
</dbReference>
<comment type="caution">
    <text evidence="2">The sequence shown here is derived from an EMBL/GenBank/DDBJ whole genome shotgun (WGS) entry which is preliminary data.</text>
</comment>
<keyword evidence="3" id="KW-1185">Reference proteome</keyword>
<evidence type="ECO:0000259" key="1">
    <source>
        <dbReference type="PROSITE" id="PS50181"/>
    </source>
</evidence>
<dbReference type="PROSITE" id="PS50181">
    <property type="entry name" value="FBOX"/>
    <property type="match status" value="1"/>
</dbReference>
<feature type="domain" description="F-box" evidence="1">
    <location>
        <begin position="13"/>
        <end position="65"/>
    </location>
</feature>
<dbReference type="Proteomes" id="UP000585474">
    <property type="component" value="Unassembled WGS sequence"/>
</dbReference>
<dbReference type="Pfam" id="PF00646">
    <property type="entry name" value="F-box"/>
    <property type="match status" value="1"/>
</dbReference>
<dbReference type="SUPFAM" id="SSF81383">
    <property type="entry name" value="F-box domain"/>
    <property type="match status" value="1"/>
</dbReference>
<dbReference type="PANTHER" id="PTHR31672">
    <property type="entry name" value="BNACNNG10540D PROTEIN"/>
    <property type="match status" value="1"/>
</dbReference>
<gene>
    <name evidence="2" type="ORF">Acr_26g0006380</name>
</gene>
<reference evidence="2 3" key="1">
    <citation type="submission" date="2019-07" db="EMBL/GenBank/DDBJ databases">
        <title>De Novo Assembly of kiwifruit Actinidia rufa.</title>
        <authorList>
            <person name="Sugita-Konishi S."/>
            <person name="Sato K."/>
            <person name="Mori E."/>
            <person name="Abe Y."/>
            <person name="Kisaki G."/>
            <person name="Hamano K."/>
            <person name="Suezawa K."/>
            <person name="Otani M."/>
            <person name="Fukuda T."/>
            <person name="Manabe T."/>
            <person name="Gomi K."/>
            <person name="Tabuchi M."/>
            <person name="Akimitsu K."/>
            <person name="Kataoka I."/>
        </authorList>
    </citation>
    <scope>NUCLEOTIDE SEQUENCE [LARGE SCALE GENOMIC DNA]</scope>
    <source>
        <strain evidence="3">cv. Fuchu</strain>
    </source>
</reference>
<dbReference type="Gene3D" id="1.20.1280.50">
    <property type="match status" value="1"/>
</dbReference>
<dbReference type="InterPro" id="IPR017451">
    <property type="entry name" value="F-box-assoc_interact_dom"/>
</dbReference>
<evidence type="ECO:0000313" key="2">
    <source>
        <dbReference type="EMBL" id="GFZ17368.1"/>
    </source>
</evidence>
<dbReference type="OrthoDB" id="1582872at2759"/>
<dbReference type="EMBL" id="BJWL01000026">
    <property type="protein sequence ID" value="GFZ17368.1"/>
    <property type="molecule type" value="Genomic_DNA"/>
</dbReference>